<feature type="chain" id="PRO_5041785718" description="Putative alpha-L-fucosidase" evidence="10">
    <location>
        <begin position="20"/>
        <end position="510"/>
    </location>
</feature>
<dbReference type="InterPro" id="IPR031919">
    <property type="entry name" value="Fucosidase_C"/>
</dbReference>
<dbReference type="InterPro" id="IPR016286">
    <property type="entry name" value="FUC_metazoa-typ"/>
</dbReference>
<accession>A0AAD4R1E7</accession>
<evidence type="ECO:0000256" key="1">
    <source>
        <dbReference type="ARBA" id="ARBA00004071"/>
    </source>
</evidence>
<feature type="site" description="May be important for catalysis" evidence="11">
    <location>
        <position position="278"/>
    </location>
</feature>
<evidence type="ECO:0000256" key="3">
    <source>
        <dbReference type="ARBA" id="ARBA00012662"/>
    </source>
</evidence>
<protein>
    <recommendedName>
        <fullName evidence="8">Putative alpha-L-fucosidase</fullName>
        <ecNumber evidence="3">3.2.1.51</ecNumber>
    </recommendedName>
    <alternativeName>
        <fullName evidence="9">Alpha-L-fucoside fucohydrolase</fullName>
    </alternativeName>
</protein>
<evidence type="ECO:0000256" key="4">
    <source>
        <dbReference type="ARBA" id="ARBA00022729"/>
    </source>
</evidence>
<dbReference type="Pfam" id="PF01120">
    <property type="entry name" value="Alpha_L_fucos"/>
    <property type="match status" value="1"/>
</dbReference>
<dbReference type="PANTHER" id="PTHR10030">
    <property type="entry name" value="ALPHA-L-FUCOSIDASE"/>
    <property type="match status" value="1"/>
</dbReference>
<dbReference type="GO" id="GO:0005764">
    <property type="term" value="C:lysosome"/>
    <property type="evidence" value="ECO:0007669"/>
    <property type="project" value="TreeGrafter"/>
</dbReference>
<dbReference type="EC" id="3.2.1.51" evidence="3"/>
<reference evidence="14" key="1">
    <citation type="submission" date="2022-01" db="EMBL/GenBank/DDBJ databases">
        <title>Genome Sequence Resource for Two Populations of Ditylenchus destructor, the Migratory Endoparasitic Phytonematode.</title>
        <authorList>
            <person name="Zhang H."/>
            <person name="Lin R."/>
            <person name="Xie B."/>
        </authorList>
    </citation>
    <scope>NUCLEOTIDE SEQUENCE</scope>
    <source>
        <strain evidence="14">BazhouSP</strain>
    </source>
</reference>
<feature type="signal peptide" evidence="10">
    <location>
        <begin position="1"/>
        <end position="19"/>
    </location>
</feature>
<evidence type="ECO:0000256" key="5">
    <source>
        <dbReference type="ARBA" id="ARBA00022801"/>
    </source>
</evidence>
<comment type="function">
    <text evidence="1">Alpha-L-fucosidase is responsible for hydrolyzing the alpha-1,6-linked fucose joined to the reducing-end N-acetylglucosamine of the carbohydrate moieties of glycoproteins.</text>
</comment>
<dbReference type="AlphaFoldDB" id="A0AAD4R1E7"/>
<dbReference type="InterPro" id="IPR017853">
    <property type="entry name" value="GH"/>
</dbReference>
<dbReference type="GO" id="GO:0006004">
    <property type="term" value="P:fucose metabolic process"/>
    <property type="evidence" value="ECO:0007669"/>
    <property type="project" value="InterPro"/>
</dbReference>
<organism evidence="14 15">
    <name type="scientific">Ditylenchus destructor</name>
    <dbReference type="NCBI Taxonomy" id="166010"/>
    <lineage>
        <taxon>Eukaryota</taxon>
        <taxon>Metazoa</taxon>
        <taxon>Ecdysozoa</taxon>
        <taxon>Nematoda</taxon>
        <taxon>Chromadorea</taxon>
        <taxon>Rhabditida</taxon>
        <taxon>Tylenchina</taxon>
        <taxon>Tylenchomorpha</taxon>
        <taxon>Sphaerularioidea</taxon>
        <taxon>Anguinidae</taxon>
        <taxon>Anguininae</taxon>
        <taxon>Ditylenchus</taxon>
    </lineage>
</organism>
<dbReference type="InterPro" id="IPR018526">
    <property type="entry name" value="Glyco_hydro_29_CS"/>
</dbReference>
<dbReference type="SMART" id="SM00812">
    <property type="entry name" value="Alpha_L_fucos"/>
    <property type="match status" value="1"/>
</dbReference>
<dbReference type="Pfam" id="PF16757">
    <property type="entry name" value="Fucosidase_C"/>
    <property type="match status" value="1"/>
</dbReference>
<evidence type="ECO:0000256" key="11">
    <source>
        <dbReference type="PIRSR" id="PIRSR001092-1"/>
    </source>
</evidence>
<dbReference type="EMBL" id="JAKKPZ010000084">
    <property type="protein sequence ID" value="KAI1703332.1"/>
    <property type="molecule type" value="Genomic_DNA"/>
</dbReference>
<evidence type="ECO:0000256" key="6">
    <source>
        <dbReference type="ARBA" id="ARBA00023180"/>
    </source>
</evidence>
<comment type="similarity">
    <text evidence="2 10">Belongs to the glycosyl hydrolase 29 family.</text>
</comment>
<keyword evidence="4 10" id="KW-0732">Signal</keyword>
<feature type="domain" description="Alpha-L-fucosidase C-terminal" evidence="13">
    <location>
        <begin position="388"/>
        <end position="461"/>
    </location>
</feature>
<dbReference type="GO" id="GO:0016139">
    <property type="term" value="P:glycoside catabolic process"/>
    <property type="evidence" value="ECO:0007669"/>
    <property type="project" value="TreeGrafter"/>
</dbReference>
<proteinExistence type="inferred from homology"/>
<name>A0AAD4R1E7_9BILA</name>
<dbReference type="InterPro" id="IPR057739">
    <property type="entry name" value="Glyco_hydro_29_N"/>
</dbReference>
<dbReference type="PIRSF" id="PIRSF001092">
    <property type="entry name" value="Alpha-L-fucosidase"/>
    <property type="match status" value="1"/>
</dbReference>
<evidence type="ECO:0000259" key="13">
    <source>
        <dbReference type="Pfam" id="PF16757"/>
    </source>
</evidence>
<evidence type="ECO:0000256" key="9">
    <source>
        <dbReference type="ARBA" id="ARBA00081661"/>
    </source>
</evidence>
<dbReference type="Proteomes" id="UP001201812">
    <property type="component" value="Unassembled WGS sequence"/>
</dbReference>
<dbReference type="PRINTS" id="PR00741">
    <property type="entry name" value="GLHYDRLASE29"/>
</dbReference>
<evidence type="ECO:0000313" key="15">
    <source>
        <dbReference type="Proteomes" id="UP001201812"/>
    </source>
</evidence>
<evidence type="ECO:0000256" key="8">
    <source>
        <dbReference type="ARBA" id="ARBA00074133"/>
    </source>
</evidence>
<keyword evidence="6" id="KW-0325">Glycoprotein</keyword>
<dbReference type="PROSITE" id="PS00385">
    <property type="entry name" value="ALPHA_L_FUCOSIDASE"/>
    <property type="match status" value="1"/>
</dbReference>
<evidence type="ECO:0000259" key="12">
    <source>
        <dbReference type="Pfam" id="PF01120"/>
    </source>
</evidence>
<keyword evidence="5 10" id="KW-0378">Hydrolase</keyword>
<evidence type="ECO:0000256" key="7">
    <source>
        <dbReference type="ARBA" id="ARBA00023295"/>
    </source>
</evidence>
<dbReference type="GO" id="GO:0004560">
    <property type="term" value="F:alpha-L-fucosidase activity"/>
    <property type="evidence" value="ECO:0007669"/>
    <property type="project" value="UniProtKB-EC"/>
</dbReference>
<gene>
    <name evidence="14" type="ORF">DdX_14968</name>
</gene>
<keyword evidence="15" id="KW-1185">Reference proteome</keyword>
<dbReference type="SUPFAM" id="SSF51445">
    <property type="entry name" value="(Trans)glycosidases"/>
    <property type="match status" value="1"/>
</dbReference>
<sequence>MSLIFLFLCTILFCAFSAAEYKPDWSSIDSRPLPSWFDDSKLGIFTHWGVYSVPAFEDAWFWWYWQGEKKPEVLDFVAKHYGNRTAYADFAHEFTGEDFDADHYAEIVKSSGARYFVFTSKHCEGFTNWPSKYSWNWNSKDIGPHRDIVGELKHSIQKQGIHFGLYYSLYTWFHPLYISDPQRNRSEYVQTVVIPQLLEIVNEYQPDLIWSDGDWDRTVEYWKSREFIAWLYNKSPIKDKVVINDRWGQGAMGHHGGYMTHQDHYDPGVLQPRKWENCLTMDRYSWAFRRDLKEADVLSFKEIVTQLARTISCGGNMLLNIGPTREGRVIPIFEQRLRELGQFVSINDEAIFGTKPWIHQNDTDKIWYTSRVRDISIMNPNRLVNPQNEKNTIIYAFVIEIPHDNTLRLSSIVATDNTKVTMLSKEKFKFQIKKSGNVTVDLSQVPWQNWPSTECIVLKIEYAATSNFDPISSAKTNQEQARTNIFGFESSEEKSDNWGSFNPFTDTDHF</sequence>
<comment type="caution">
    <text evidence="14">The sequence shown here is derived from an EMBL/GenBank/DDBJ whole genome shotgun (WGS) entry which is preliminary data.</text>
</comment>
<dbReference type="FunFam" id="3.20.20.80:FF:000027">
    <property type="entry name" value="Alpha-L-fucosidase"/>
    <property type="match status" value="1"/>
</dbReference>
<dbReference type="InterPro" id="IPR000933">
    <property type="entry name" value="Glyco_hydro_29"/>
</dbReference>
<evidence type="ECO:0000313" key="14">
    <source>
        <dbReference type="EMBL" id="KAI1703332.1"/>
    </source>
</evidence>
<keyword evidence="7 10" id="KW-0326">Glycosidase</keyword>
<feature type="domain" description="Glycoside hydrolase family 29 N-terminal" evidence="12">
    <location>
        <begin position="17"/>
        <end position="349"/>
    </location>
</feature>
<evidence type="ECO:0000256" key="2">
    <source>
        <dbReference type="ARBA" id="ARBA00007951"/>
    </source>
</evidence>
<dbReference type="PANTHER" id="PTHR10030:SF37">
    <property type="entry name" value="ALPHA-L-FUCOSIDASE-RELATED"/>
    <property type="match status" value="1"/>
</dbReference>
<dbReference type="Gene3D" id="3.20.20.80">
    <property type="entry name" value="Glycosidases"/>
    <property type="match status" value="1"/>
</dbReference>
<evidence type="ECO:0000256" key="10">
    <source>
        <dbReference type="PIRNR" id="PIRNR001092"/>
    </source>
</evidence>